<dbReference type="GO" id="GO:0006891">
    <property type="term" value="P:intra-Golgi vesicle-mediated transport"/>
    <property type="evidence" value="ECO:0007669"/>
    <property type="project" value="TreeGrafter"/>
</dbReference>
<name>A0A9W7DG81_AMBMO</name>
<evidence type="ECO:0000256" key="8">
    <source>
        <dbReference type="ARBA" id="ARBA00022927"/>
    </source>
</evidence>
<keyword evidence="6" id="KW-0677">Repeat</keyword>
<dbReference type="GO" id="GO:0006888">
    <property type="term" value="P:endoplasmic reticulum to Golgi vesicle-mediated transport"/>
    <property type="evidence" value="ECO:0007669"/>
    <property type="project" value="TreeGrafter"/>
</dbReference>
<dbReference type="GO" id="GO:0006890">
    <property type="term" value="P:retrograde vesicle-mediated transport, Golgi to endoplasmic reticulum"/>
    <property type="evidence" value="ECO:0007669"/>
    <property type="project" value="TreeGrafter"/>
</dbReference>
<feature type="domain" description="COPA/B second beta-propeller" evidence="12">
    <location>
        <begin position="360"/>
        <end position="605"/>
    </location>
</feature>
<evidence type="ECO:0000256" key="9">
    <source>
        <dbReference type="ARBA" id="ARBA00023034"/>
    </source>
</evidence>
<comment type="subcellular location">
    <subcellularLocation>
        <location evidence="2">Cytoplasm</location>
    </subcellularLocation>
    <subcellularLocation>
        <location evidence="1">Golgi apparatus membrane</location>
        <topology evidence="1">Peripheral membrane protein</topology>
        <orientation evidence="1">Cytoplasmic side</orientation>
    </subcellularLocation>
</comment>
<accession>A0A9W7DG81</accession>
<dbReference type="AlphaFoldDB" id="A0A9W7DG81"/>
<evidence type="ECO:0000313" key="15">
    <source>
        <dbReference type="Proteomes" id="UP001165063"/>
    </source>
</evidence>
<dbReference type="SUPFAM" id="SSF82171">
    <property type="entry name" value="DPP6 N-terminal domain-like"/>
    <property type="match status" value="1"/>
</dbReference>
<dbReference type="Proteomes" id="UP001165063">
    <property type="component" value="Unassembled WGS sequence"/>
</dbReference>
<dbReference type="GO" id="GO:0000139">
    <property type="term" value="C:Golgi membrane"/>
    <property type="evidence" value="ECO:0007669"/>
    <property type="project" value="UniProtKB-SubCell"/>
</dbReference>
<reference evidence="14" key="1">
    <citation type="submission" date="2023-04" db="EMBL/GenBank/DDBJ databases">
        <title>Ambrosiozyma monospora NBRC 1965.</title>
        <authorList>
            <person name="Ichikawa N."/>
            <person name="Sato H."/>
            <person name="Tonouchi N."/>
        </authorList>
    </citation>
    <scope>NUCLEOTIDE SEQUENCE</scope>
    <source>
        <strain evidence="14">NBRC 1965</strain>
    </source>
</reference>
<evidence type="ECO:0000259" key="13">
    <source>
        <dbReference type="Pfam" id="PF23953"/>
    </source>
</evidence>
<dbReference type="EMBL" id="BSXU01002405">
    <property type="protein sequence ID" value="GMG37240.1"/>
    <property type="molecule type" value="Genomic_DNA"/>
</dbReference>
<dbReference type="PROSITE" id="PS00678">
    <property type="entry name" value="WD_REPEATS_1"/>
    <property type="match status" value="2"/>
</dbReference>
<protein>
    <submittedName>
        <fullName evidence="14">Unnamed protein product</fullName>
    </submittedName>
</protein>
<evidence type="ECO:0000256" key="10">
    <source>
        <dbReference type="ARBA" id="ARBA00023136"/>
    </source>
</evidence>
<comment type="caution">
    <text evidence="14">The sequence shown here is derived from an EMBL/GenBank/DDBJ whole genome shotgun (WGS) entry which is preliminary data.</text>
</comment>
<keyword evidence="15" id="KW-1185">Reference proteome</keyword>
<dbReference type="InterPro" id="IPR047312">
    <property type="entry name" value="Coatomer_alpha_WD-assoc_reg"/>
</dbReference>
<keyword evidence="3" id="KW-0813">Transport</keyword>
<dbReference type="CDD" id="cd00200">
    <property type="entry name" value="WD40"/>
    <property type="match status" value="1"/>
</dbReference>
<dbReference type="Pfam" id="PF04053">
    <property type="entry name" value="B-prop_COPA_B_2nd"/>
    <property type="match status" value="1"/>
</dbReference>
<dbReference type="InterPro" id="IPR020472">
    <property type="entry name" value="WD40_PAC1"/>
</dbReference>
<feature type="repeat" description="WD" evidence="11">
    <location>
        <begin position="49"/>
        <end position="90"/>
    </location>
</feature>
<dbReference type="PANTHER" id="PTHR19876">
    <property type="entry name" value="COATOMER"/>
    <property type="match status" value="1"/>
</dbReference>
<dbReference type="SUPFAM" id="SSF50978">
    <property type="entry name" value="WD40 repeat-like"/>
    <property type="match status" value="1"/>
</dbReference>
<keyword evidence="8" id="KW-0653">Protein transport</keyword>
<sequence>MKMLTKFESKSSRAKGIAFHPRRPWVLVSLHSSTIQLWDYRMGTLIDRFEDHDGPVRCVDFHPTQPIFVSGGDDYSIKVWSLATRKCMFTLTGHLDYVRTVFFHNDLPWIISCSDDQTIRIWNWQNRQEIACLTGHNHYVMCARFHPTQDLIVSASLDQTVRVWDISGLRKKHSAPQGGLGGANAYSGSPYGGPGGLNGGQQVPQQDIFGNTDAVVKYVLEGHDKGVNWATFHPTMPLIVSGGDDRVVKLWRMSESRAWEVDSCRGHTNNVSCVLFHPNEDLIVSVGEDKTIRTWDLNTRLPVKQFKRESDRFWLISAHQNMNLFGVCHDSGVMVFKLDRERPASALVPNQNKLYFVNNENQLQLYDFDKKQASLPILSLAKVSKKWCKIKGLSYNPSENSILIQSGEKDQAEYSNIPLPKQIVGALDPTPKGSDKSSAACFIARNRYVSFSNISHELNVRDLNDAITKTIKLDDTVNDIVYAGPGCIFLMKKASVVLYDVQQKKSLAEVQINQAKYAYWSADGQYVAFLSKHLILIANKKLEVVMSMHETIRVKSAAWDETGALLYSTLNHIKYVLLNGDHGTIKTLDNTLYLTKIQGKTCYCLTREGTVEAVQIDPTEYRFKKALVNKNFPEVLRIIKNSKLVGQSIIGYLQKAGYPEVALQFVEDPETRFELAVECHNLDVALAEAKKINKPIIWEKLGKEALSQGNTAVVELTYQQLHKLQKLSFLYLITGDLNKLSKMEQISENRGDFSSLLQNALYLNSVEKKIQISN</sequence>
<dbReference type="PRINTS" id="PR00320">
    <property type="entry name" value="GPROTEINBRPT"/>
</dbReference>
<proteinExistence type="predicted"/>
<evidence type="ECO:0000256" key="1">
    <source>
        <dbReference type="ARBA" id="ARBA00004255"/>
    </source>
</evidence>
<dbReference type="PANTHER" id="PTHR19876:SF1">
    <property type="entry name" value="COATOMER SUBUNIT ALPHA"/>
    <property type="match status" value="1"/>
</dbReference>
<feature type="repeat" description="WD" evidence="11">
    <location>
        <begin position="264"/>
        <end position="305"/>
    </location>
</feature>
<evidence type="ECO:0000256" key="4">
    <source>
        <dbReference type="ARBA" id="ARBA00022490"/>
    </source>
</evidence>
<keyword evidence="7" id="KW-0931">ER-Golgi transport</keyword>
<organism evidence="14 15">
    <name type="scientific">Ambrosiozyma monospora</name>
    <name type="common">Yeast</name>
    <name type="synonym">Endomycopsis monosporus</name>
    <dbReference type="NCBI Taxonomy" id="43982"/>
    <lineage>
        <taxon>Eukaryota</taxon>
        <taxon>Fungi</taxon>
        <taxon>Dikarya</taxon>
        <taxon>Ascomycota</taxon>
        <taxon>Saccharomycotina</taxon>
        <taxon>Pichiomycetes</taxon>
        <taxon>Pichiales</taxon>
        <taxon>Pichiaceae</taxon>
        <taxon>Ambrosiozyma</taxon>
    </lineage>
</organism>
<evidence type="ECO:0000256" key="7">
    <source>
        <dbReference type="ARBA" id="ARBA00022892"/>
    </source>
</evidence>
<feature type="repeat" description="WD" evidence="11">
    <location>
        <begin position="91"/>
        <end position="132"/>
    </location>
</feature>
<dbReference type="PROSITE" id="PS50082">
    <property type="entry name" value="WD_REPEATS_2"/>
    <property type="match status" value="5"/>
</dbReference>
<dbReference type="InterPro" id="IPR015943">
    <property type="entry name" value="WD40/YVTN_repeat-like_dom_sf"/>
</dbReference>
<gene>
    <name evidence="14" type="ORF">Amon01_000477700</name>
</gene>
<feature type="repeat" description="WD" evidence="11">
    <location>
        <begin position="133"/>
        <end position="174"/>
    </location>
</feature>
<dbReference type="Pfam" id="PF00400">
    <property type="entry name" value="WD40"/>
    <property type="match status" value="5"/>
</dbReference>
<dbReference type="InterPro" id="IPR001680">
    <property type="entry name" value="WD40_rpt"/>
</dbReference>
<dbReference type="GO" id="GO:0005198">
    <property type="term" value="F:structural molecule activity"/>
    <property type="evidence" value="ECO:0007669"/>
    <property type="project" value="InterPro"/>
</dbReference>
<dbReference type="InterPro" id="IPR056176">
    <property type="entry name" value="TPR_COPA_B"/>
</dbReference>
<keyword evidence="9" id="KW-0333">Golgi apparatus</keyword>
<evidence type="ECO:0000259" key="12">
    <source>
        <dbReference type="Pfam" id="PF04053"/>
    </source>
</evidence>
<dbReference type="FunFam" id="1.25.40.470:FF:000002">
    <property type="entry name" value="Coatomer subunit alpha"/>
    <property type="match status" value="1"/>
</dbReference>
<evidence type="ECO:0000256" key="5">
    <source>
        <dbReference type="ARBA" id="ARBA00022574"/>
    </source>
</evidence>
<dbReference type="Gene3D" id="1.25.40.470">
    <property type="match status" value="1"/>
</dbReference>
<evidence type="ECO:0000313" key="14">
    <source>
        <dbReference type="EMBL" id="GMG37240.1"/>
    </source>
</evidence>
<evidence type="ECO:0000256" key="11">
    <source>
        <dbReference type="PROSITE-ProRule" id="PRU00221"/>
    </source>
</evidence>
<dbReference type="OrthoDB" id="10261470at2759"/>
<dbReference type="PROSITE" id="PS50294">
    <property type="entry name" value="WD_REPEATS_REGION"/>
    <property type="match status" value="5"/>
</dbReference>
<dbReference type="SMART" id="SM00320">
    <property type="entry name" value="WD40"/>
    <property type="match status" value="7"/>
</dbReference>
<dbReference type="InterPro" id="IPR019775">
    <property type="entry name" value="WD40_repeat_CS"/>
</dbReference>
<dbReference type="InterPro" id="IPR050844">
    <property type="entry name" value="Coatomer_complex_subunit"/>
</dbReference>
<evidence type="ECO:0000256" key="3">
    <source>
        <dbReference type="ARBA" id="ARBA00022448"/>
    </source>
</evidence>
<keyword evidence="4" id="KW-0963">Cytoplasm</keyword>
<keyword evidence="10" id="KW-0472">Membrane</keyword>
<dbReference type="GO" id="GO:0006886">
    <property type="term" value="P:intracellular protein transport"/>
    <property type="evidence" value="ECO:0007669"/>
    <property type="project" value="InterPro"/>
</dbReference>
<dbReference type="InterPro" id="IPR036322">
    <property type="entry name" value="WD40_repeat_dom_sf"/>
</dbReference>
<dbReference type="CDD" id="cd22948">
    <property type="entry name" value="Coatomer_WDAD_alpha"/>
    <property type="match status" value="1"/>
</dbReference>
<keyword evidence="5 11" id="KW-0853">WD repeat</keyword>
<feature type="repeat" description="WD" evidence="11">
    <location>
        <begin position="220"/>
        <end position="261"/>
    </location>
</feature>
<dbReference type="FunFam" id="2.130.10.10:FF:000010">
    <property type="entry name" value="Coatomer subunit alpha"/>
    <property type="match status" value="1"/>
</dbReference>
<dbReference type="GO" id="GO:0030126">
    <property type="term" value="C:COPI vesicle coat"/>
    <property type="evidence" value="ECO:0007669"/>
    <property type="project" value="TreeGrafter"/>
</dbReference>
<dbReference type="InterPro" id="IPR006692">
    <property type="entry name" value="Beta-prop_COPA/B_2nd"/>
</dbReference>
<evidence type="ECO:0000256" key="2">
    <source>
        <dbReference type="ARBA" id="ARBA00004496"/>
    </source>
</evidence>
<evidence type="ECO:0000256" key="6">
    <source>
        <dbReference type="ARBA" id="ARBA00022737"/>
    </source>
</evidence>
<feature type="domain" description="COPA/B TPR" evidence="13">
    <location>
        <begin position="647"/>
        <end position="771"/>
    </location>
</feature>
<dbReference type="Pfam" id="PF23953">
    <property type="entry name" value="TPR_COPA_B"/>
    <property type="match status" value="1"/>
</dbReference>
<dbReference type="Gene3D" id="2.130.10.10">
    <property type="entry name" value="YVTN repeat-like/Quinoprotein amine dehydrogenase"/>
    <property type="match status" value="1"/>
</dbReference>